<sequence>MPDVSAQEPGKRARGSSFCADHGGVDIREILGDAGDAGDAGGPGGADGVADAAGLISARRFRELGVGADQLARLVREGTLQRVHRGLYLPRERWKGLRAGARHRIRVLAASEAARGRLTFSHHSAAALFGLPFVDARLDAVHTHDPGATGGTARSGITVHRSRVAAATESIDGARVTSLARTLVDVATTSSFLTSVVMLDHALRESLARSCGPPRSGPWRWSLTKSSLREELDVVNPRRGGRLARRAIEFADPRSGSPGESLSRVRMHELGFVIPELQVRFPNARGTYFDVDFWWEEPRIIGEFDGRGKYERPNGPDARAPGDIVWDEKLREDELRATAHASFARWPWSVAFAAPVFHRFLAERGVPRAHR</sequence>
<dbReference type="Proteomes" id="UP000230161">
    <property type="component" value="Unassembled WGS sequence"/>
</dbReference>
<gene>
    <name evidence="3" type="ORF">CLV54_3073</name>
</gene>
<evidence type="ECO:0000313" key="3">
    <source>
        <dbReference type="EMBL" id="PJJ55722.1"/>
    </source>
</evidence>
<feature type="region of interest" description="Disordered" evidence="1">
    <location>
        <begin position="1"/>
        <end position="20"/>
    </location>
</feature>
<name>A0A2M9BCR8_9MICO</name>
<accession>A0A2M9BCR8</accession>
<dbReference type="InterPro" id="IPR025159">
    <property type="entry name" value="AbiEi_N"/>
</dbReference>
<reference evidence="3 4" key="1">
    <citation type="submission" date="2017-11" db="EMBL/GenBank/DDBJ databases">
        <title>Genomic Encyclopedia of Archaeal and Bacterial Type Strains, Phase II (KMG-II): From Individual Species to Whole Genera.</title>
        <authorList>
            <person name="Goeker M."/>
        </authorList>
    </citation>
    <scope>NUCLEOTIDE SEQUENCE [LARGE SCALE GENOMIC DNA]</scope>
    <source>
        <strain evidence="3 4">DSM 25625</strain>
    </source>
</reference>
<feature type="domain" description="AbiEi antitoxin N-terminal" evidence="2">
    <location>
        <begin position="51"/>
        <end position="89"/>
    </location>
</feature>
<evidence type="ECO:0000259" key="2">
    <source>
        <dbReference type="Pfam" id="PF13338"/>
    </source>
</evidence>
<dbReference type="Pfam" id="PF13338">
    <property type="entry name" value="AbiEi_4"/>
    <property type="match status" value="1"/>
</dbReference>
<keyword evidence="4" id="KW-1185">Reference proteome</keyword>
<organism evidence="3 4">
    <name type="scientific">Compostimonas suwonensis</name>
    <dbReference type="NCBI Taxonomy" id="1048394"/>
    <lineage>
        <taxon>Bacteria</taxon>
        <taxon>Bacillati</taxon>
        <taxon>Actinomycetota</taxon>
        <taxon>Actinomycetes</taxon>
        <taxon>Micrococcales</taxon>
        <taxon>Microbacteriaceae</taxon>
        <taxon>Compostimonas</taxon>
    </lineage>
</organism>
<proteinExistence type="predicted"/>
<protein>
    <submittedName>
        <fullName evidence="3">Putative AbiEi antitoxin of type IV toxin-antitoxin system</fullName>
    </submittedName>
</protein>
<dbReference type="EMBL" id="PGFB01000005">
    <property type="protein sequence ID" value="PJJ55722.1"/>
    <property type="molecule type" value="Genomic_DNA"/>
</dbReference>
<evidence type="ECO:0000313" key="4">
    <source>
        <dbReference type="Proteomes" id="UP000230161"/>
    </source>
</evidence>
<comment type="caution">
    <text evidence="3">The sequence shown here is derived from an EMBL/GenBank/DDBJ whole genome shotgun (WGS) entry which is preliminary data.</text>
</comment>
<evidence type="ECO:0000256" key="1">
    <source>
        <dbReference type="SAM" id="MobiDB-lite"/>
    </source>
</evidence>
<dbReference type="AlphaFoldDB" id="A0A2M9BCR8"/>